<evidence type="ECO:0000256" key="1">
    <source>
        <dbReference type="SAM" id="MobiDB-lite"/>
    </source>
</evidence>
<sequence length="68" mass="7640">MSSPLELIGNSTYSNWAKMTARPRTARSGPISFVERYLRLETHGGGPWASETGKQTKNGRSRRGIFRQ</sequence>
<feature type="region of interest" description="Disordered" evidence="1">
    <location>
        <begin position="43"/>
        <end position="68"/>
    </location>
</feature>
<comment type="caution">
    <text evidence="2">The sequence shown here is derived from an EMBL/GenBank/DDBJ whole genome shotgun (WGS) entry which is preliminary data.</text>
</comment>
<reference evidence="2 3" key="1">
    <citation type="submission" date="2022-09" db="EMBL/GenBank/DDBJ databases">
        <authorList>
            <person name="Palmer J.M."/>
        </authorList>
    </citation>
    <scope>NUCLEOTIDE SEQUENCE [LARGE SCALE GENOMIC DNA]</scope>
    <source>
        <strain evidence="2 3">DSM 7382</strain>
    </source>
</reference>
<dbReference type="AlphaFoldDB" id="A0AAW0FDD5"/>
<keyword evidence="3" id="KW-1185">Reference proteome</keyword>
<dbReference type="Proteomes" id="UP001385951">
    <property type="component" value="Unassembled WGS sequence"/>
</dbReference>
<accession>A0AAW0FDD5</accession>
<protein>
    <submittedName>
        <fullName evidence="2">Uncharacterized protein</fullName>
    </submittedName>
</protein>
<name>A0AAW0FDD5_9APHY</name>
<organism evidence="2 3">
    <name type="scientific">Cerrena zonata</name>
    <dbReference type="NCBI Taxonomy" id="2478898"/>
    <lineage>
        <taxon>Eukaryota</taxon>
        <taxon>Fungi</taxon>
        <taxon>Dikarya</taxon>
        <taxon>Basidiomycota</taxon>
        <taxon>Agaricomycotina</taxon>
        <taxon>Agaricomycetes</taxon>
        <taxon>Polyporales</taxon>
        <taxon>Cerrenaceae</taxon>
        <taxon>Cerrena</taxon>
    </lineage>
</organism>
<proteinExistence type="predicted"/>
<evidence type="ECO:0000313" key="3">
    <source>
        <dbReference type="Proteomes" id="UP001385951"/>
    </source>
</evidence>
<feature type="compositionally biased region" description="Basic residues" evidence="1">
    <location>
        <begin position="57"/>
        <end position="68"/>
    </location>
</feature>
<evidence type="ECO:0000313" key="2">
    <source>
        <dbReference type="EMBL" id="KAK7676059.1"/>
    </source>
</evidence>
<gene>
    <name evidence="2" type="ORF">QCA50_020983</name>
</gene>
<dbReference type="EMBL" id="JASBNA010000138">
    <property type="protein sequence ID" value="KAK7676059.1"/>
    <property type="molecule type" value="Genomic_DNA"/>
</dbReference>